<keyword evidence="4" id="KW-0574">Periplasm</keyword>
<dbReference type="PANTHER" id="PTHR30504">
    <property type="entry name" value="GLUCANS BIOSYNTHESIS PROTEIN"/>
    <property type="match status" value="1"/>
</dbReference>
<dbReference type="Proteomes" id="UP000295277">
    <property type="component" value="Unassembled WGS sequence"/>
</dbReference>
<comment type="pathway">
    <text evidence="2">Glycan metabolism; osmoregulated periplasmic glucan (OPG) biosynthesis.</text>
</comment>
<accession>A0A4V2R4K5</accession>
<dbReference type="InterPro" id="IPR007444">
    <property type="entry name" value="Glucan_biosyn_MdoG_C"/>
</dbReference>
<dbReference type="InterPro" id="IPR014438">
    <property type="entry name" value="Glucan_biosyn_MdoG/MdoD"/>
</dbReference>
<evidence type="ECO:0000313" key="7">
    <source>
        <dbReference type="EMBL" id="TCM85194.1"/>
    </source>
</evidence>
<dbReference type="Gene3D" id="2.70.98.10">
    <property type="match status" value="1"/>
</dbReference>
<proteinExistence type="inferred from homology"/>
<organism evidence="7 8">
    <name type="scientific">Rhodovulum steppense</name>
    <dbReference type="NCBI Taxonomy" id="540251"/>
    <lineage>
        <taxon>Bacteria</taxon>
        <taxon>Pseudomonadati</taxon>
        <taxon>Pseudomonadota</taxon>
        <taxon>Alphaproteobacteria</taxon>
        <taxon>Rhodobacterales</taxon>
        <taxon>Paracoccaceae</taxon>
        <taxon>Rhodovulum</taxon>
    </lineage>
</organism>
<dbReference type="UniPathway" id="UPA00637"/>
<evidence type="ECO:0000256" key="3">
    <source>
        <dbReference type="ARBA" id="ARBA00009284"/>
    </source>
</evidence>
<evidence type="ECO:0000256" key="5">
    <source>
        <dbReference type="SAM" id="SignalP"/>
    </source>
</evidence>
<dbReference type="SUPFAM" id="SSF81296">
    <property type="entry name" value="E set domains"/>
    <property type="match status" value="1"/>
</dbReference>
<dbReference type="PANTHER" id="PTHR30504:SF2">
    <property type="entry name" value="GLUCANS BIOSYNTHESIS PROTEIN G"/>
    <property type="match status" value="1"/>
</dbReference>
<name>A0A4V2R4K5_9RHOB</name>
<dbReference type="PIRSF" id="PIRSF006281">
    <property type="entry name" value="MdoG"/>
    <property type="match status" value="1"/>
</dbReference>
<dbReference type="OrthoDB" id="9777817at2"/>
<dbReference type="GO" id="GO:0003824">
    <property type="term" value="F:catalytic activity"/>
    <property type="evidence" value="ECO:0007669"/>
    <property type="project" value="InterPro"/>
</dbReference>
<comment type="similarity">
    <text evidence="3">Belongs to the OpgD/OpgG family.</text>
</comment>
<reference evidence="7 8" key="1">
    <citation type="submission" date="2019-03" db="EMBL/GenBank/DDBJ databases">
        <title>Genomic Encyclopedia of Type Strains, Phase IV (KMG-IV): sequencing the most valuable type-strain genomes for metagenomic binning, comparative biology and taxonomic classification.</title>
        <authorList>
            <person name="Goeker M."/>
        </authorList>
    </citation>
    <scope>NUCLEOTIDE SEQUENCE [LARGE SCALE GENOMIC DNA]</scope>
    <source>
        <strain evidence="7 8">DSM 21153</strain>
    </source>
</reference>
<protein>
    <submittedName>
        <fullName evidence="7">Glucans biosynthesis protein</fullName>
    </submittedName>
</protein>
<dbReference type="AlphaFoldDB" id="A0A4V2R4K5"/>
<keyword evidence="5" id="KW-0732">Signal</keyword>
<dbReference type="PROSITE" id="PS51318">
    <property type="entry name" value="TAT"/>
    <property type="match status" value="1"/>
</dbReference>
<evidence type="ECO:0000313" key="8">
    <source>
        <dbReference type="Proteomes" id="UP000295277"/>
    </source>
</evidence>
<evidence type="ECO:0000256" key="4">
    <source>
        <dbReference type="ARBA" id="ARBA00022764"/>
    </source>
</evidence>
<evidence type="ECO:0000259" key="6">
    <source>
        <dbReference type="Pfam" id="PF04349"/>
    </source>
</evidence>
<dbReference type="InterPro" id="IPR014756">
    <property type="entry name" value="Ig_E-set"/>
</dbReference>
<dbReference type="InterPro" id="IPR011013">
    <property type="entry name" value="Gal_mutarotase_sf_dom"/>
</dbReference>
<dbReference type="InterPro" id="IPR013783">
    <property type="entry name" value="Ig-like_fold"/>
</dbReference>
<dbReference type="InterPro" id="IPR006311">
    <property type="entry name" value="TAT_signal"/>
</dbReference>
<sequence length="538" mass="58685">MTEGFPTSGRWTAVANVTRRKALGGLACSVAAAALLPSHALAQQDMSPLPEPETFSFDILAERMRARAVGAYIPAAQHEGLIAGLDYDAYRRIRFRPDHARWQGEGSFFRLHAFHPGWLFKTPVAVHEVVDGVVQPMGFSAEDFEYEGTLADRVPADMALPTVAGFRLHAPLNRADIFDEVVAFLGASYFRALGRGNVYGISARGLAVNTAIGGPEEFPLFSEFWIERPAPGATAVTLFAALDSPSVTGAYRFEIVPGETTVMEVTARLFLREDVAQLGVAPLTSMYLLGDNDRGAFDDFRPRVHDSEALVLNTRSGDTYIRPLNNPPRLASSYLGARNPASFGLIQRDRAFDSYLDAGAHYELRPSLIVEPLGDWGKGSVRLVEIPSDLEGNDNIVAFWVPEGKVRRGDALEVAYRLHWGMTPPGDGCVERARIVRTRVGKGGVAGVRNVHDRRKFVIDFEGGTLSGLPADAKLEPEVHAGGGEIVETVLSRVSGTNKWRLVIEASAPDGGLVELRAGITGFGRDLSETWLYQWIKE</sequence>
<dbReference type="SUPFAM" id="SSF74650">
    <property type="entry name" value="Galactose mutarotase-like"/>
    <property type="match status" value="1"/>
</dbReference>
<feature type="chain" id="PRO_5020731238" evidence="5">
    <location>
        <begin position="43"/>
        <end position="538"/>
    </location>
</feature>
<keyword evidence="8" id="KW-1185">Reference proteome</keyword>
<comment type="subcellular location">
    <subcellularLocation>
        <location evidence="1">Periplasm</location>
    </subcellularLocation>
</comment>
<evidence type="ECO:0000256" key="1">
    <source>
        <dbReference type="ARBA" id="ARBA00004418"/>
    </source>
</evidence>
<dbReference type="GO" id="GO:0030246">
    <property type="term" value="F:carbohydrate binding"/>
    <property type="evidence" value="ECO:0007669"/>
    <property type="project" value="InterPro"/>
</dbReference>
<gene>
    <name evidence="7" type="ORF">EV216_10845</name>
</gene>
<dbReference type="GO" id="GO:0030288">
    <property type="term" value="C:outer membrane-bounded periplasmic space"/>
    <property type="evidence" value="ECO:0007669"/>
    <property type="project" value="TreeGrafter"/>
</dbReference>
<dbReference type="InterPro" id="IPR014718">
    <property type="entry name" value="GH-type_carb-bd"/>
</dbReference>
<dbReference type="RefSeq" id="WP_132694317.1">
    <property type="nucleotide sequence ID" value="NZ_SLVM01000008.1"/>
</dbReference>
<comment type="caution">
    <text evidence="7">The sequence shown here is derived from an EMBL/GenBank/DDBJ whole genome shotgun (WGS) entry which is preliminary data.</text>
</comment>
<dbReference type="GO" id="GO:0051274">
    <property type="term" value="P:beta-glucan biosynthetic process"/>
    <property type="evidence" value="ECO:0007669"/>
    <property type="project" value="TreeGrafter"/>
</dbReference>
<feature type="signal peptide" evidence="5">
    <location>
        <begin position="1"/>
        <end position="42"/>
    </location>
</feature>
<dbReference type="Gene3D" id="2.60.40.10">
    <property type="entry name" value="Immunoglobulins"/>
    <property type="match status" value="1"/>
</dbReference>
<dbReference type="EMBL" id="SLVM01000008">
    <property type="protein sequence ID" value="TCM85194.1"/>
    <property type="molecule type" value="Genomic_DNA"/>
</dbReference>
<feature type="domain" description="Glucan biosynthesis periplasmic MdoG C-terminal" evidence="6">
    <location>
        <begin position="55"/>
        <end position="535"/>
    </location>
</feature>
<evidence type="ECO:0000256" key="2">
    <source>
        <dbReference type="ARBA" id="ARBA00005001"/>
    </source>
</evidence>
<dbReference type="Pfam" id="PF04349">
    <property type="entry name" value="MdoG"/>
    <property type="match status" value="1"/>
</dbReference>